<dbReference type="AlphaFoldDB" id="A0A1C7MPI9"/>
<comment type="caution">
    <text evidence="3">The sequence shown here is derived from an EMBL/GenBank/DDBJ whole genome shotgun (WGS) entry which is preliminary data.</text>
</comment>
<evidence type="ECO:0000259" key="2">
    <source>
        <dbReference type="Pfam" id="PF05699"/>
    </source>
</evidence>
<reference evidence="3 4" key="1">
    <citation type="submission" date="2016-03" db="EMBL/GenBank/DDBJ databases">
        <title>Whole genome sequencing of Grifola frondosa 9006-11.</title>
        <authorList>
            <person name="Min B."/>
            <person name="Park H."/>
            <person name="Kim J.-G."/>
            <person name="Cho H."/>
            <person name="Oh Y.-L."/>
            <person name="Kong W.-S."/>
            <person name="Choi I.-G."/>
        </authorList>
    </citation>
    <scope>NUCLEOTIDE SEQUENCE [LARGE SCALE GENOMIC DNA]</scope>
    <source>
        <strain evidence="3 4">9006-11</strain>
    </source>
</reference>
<dbReference type="STRING" id="5627.A0A1C7MPI9"/>
<keyword evidence="4" id="KW-1185">Reference proteome</keyword>
<organism evidence="3 4">
    <name type="scientific">Grifola frondosa</name>
    <name type="common">Maitake</name>
    <name type="synonym">Polyporus frondosus</name>
    <dbReference type="NCBI Taxonomy" id="5627"/>
    <lineage>
        <taxon>Eukaryota</taxon>
        <taxon>Fungi</taxon>
        <taxon>Dikarya</taxon>
        <taxon>Basidiomycota</taxon>
        <taxon>Agaricomycotina</taxon>
        <taxon>Agaricomycetes</taxon>
        <taxon>Polyporales</taxon>
        <taxon>Grifolaceae</taxon>
        <taxon>Grifola</taxon>
    </lineage>
</organism>
<evidence type="ECO:0000313" key="3">
    <source>
        <dbReference type="EMBL" id="OBZ78607.1"/>
    </source>
</evidence>
<dbReference type="EMBL" id="LUGG01000001">
    <property type="protein sequence ID" value="OBZ78607.1"/>
    <property type="molecule type" value="Genomic_DNA"/>
</dbReference>
<dbReference type="Proteomes" id="UP000092993">
    <property type="component" value="Unassembled WGS sequence"/>
</dbReference>
<proteinExistence type="predicted"/>
<gene>
    <name evidence="3" type="ORF">A0H81_00235</name>
</gene>
<dbReference type="GO" id="GO:0046983">
    <property type="term" value="F:protein dimerization activity"/>
    <property type="evidence" value="ECO:0007669"/>
    <property type="project" value="InterPro"/>
</dbReference>
<feature type="domain" description="HAT C-terminal dimerisation" evidence="2">
    <location>
        <begin position="4"/>
        <end position="37"/>
    </location>
</feature>
<sequence length="137" mass="14374">MAGSVLSEQAFSQGGITISNHRNRLKGDIVEALQALKCAICQDLLFRSPAPSSSFKQDIKEISKTLDGLEGTAEEAAGAWDLVLDDNDDDLPRLGPSQAGAKPAAGLAAWLHTSPGQEPYKAGPKPWLSGQAGPAQH</sequence>
<dbReference type="InterPro" id="IPR008906">
    <property type="entry name" value="HATC_C_dom"/>
</dbReference>
<evidence type="ECO:0000313" key="4">
    <source>
        <dbReference type="Proteomes" id="UP000092993"/>
    </source>
</evidence>
<dbReference type="OrthoDB" id="3062869at2759"/>
<name>A0A1C7MPI9_GRIFR</name>
<evidence type="ECO:0000256" key="1">
    <source>
        <dbReference type="SAM" id="MobiDB-lite"/>
    </source>
</evidence>
<dbReference type="Pfam" id="PF05699">
    <property type="entry name" value="Dimer_Tnp_hAT"/>
    <property type="match status" value="1"/>
</dbReference>
<accession>A0A1C7MPI9</accession>
<feature type="region of interest" description="Disordered" evidence="1">
    <location>
        <begin position="113"/>
        <end position="137"/>
    </location>
</feature>
<protein>
    <recommendedName>
        <fullName evidence="2">HAT C-terminal dimerisation domain-containing protein</fullName>
    </recommendedName>
</protein>